<name>F4D4S8_HELPX</name>
<proteinExistence type="predicted"/>
<reference evidence="1 2" key="1">
    <citation type="submission" date="2011-03" db="EMBL/GenBank/DDBJ databases">
        <authorList>
            <person name="Muzny D."/>
            <person name="Qin X."/>
            <person name="Deng J."/>
            <person name="Jiang H."/>
            <person name="Liu Y."/>
            <person name="Qu J."/>
            <person name="Song X.-Z."/>
            <person name="Zhang L."/>
            <person name="Thornton R."/>
            <person name="Coyle M."/>
            <person name="Francisco L."/>
            <person name="Jackson L."/>
            <person name="Javaid M."/>
            <person name="Korchina V."/>
            <person name="Kovar C."/>
            <person name="Mata R."/>
            <person name="Mathew T."/>
            <person name="Ngo R."/>
            <person name="Nguyen L."/>
            <person name="Nguyen N."/>
            <person name="Okwuonu G."/>
            <person name="Ongeri F."/>
            <person name="Pham C."/>
            <person name="Simmons D."/>
            <person name="Wilczek-Boney K."/>
            <person name="Hale W."/>
            <person name="Jakkamsetti A."/>
            <person name="Pham P."/>
            <person name="Ruth R."/>
            <person name="San Lucas F."/>
            <person name="Warren J."/>
            <person name="Zhang J."/>
            <person name="Zhao Z."/>
            <person name="Zhou C."/>
            <person name="Zhu D."/>
            <person name="Lee S."/>
            <person name="Bess C."/>
            <person name="Blankenburg K."/>
            <person name="Forbes L."/>
            <person name="Fu Q."/>
            <person name="Gubbala S."/>
            <person name="Hirani K."/>
            <person name="Jayaseelan J.C."/>
            <person name="Lara F."/>
            <person name="Munidasa M."/>
            <person name="Palculict T."/>
            <person name="Patil S."/>
            <person name="Pu L.-L."/>
            <person name="Saada N."/>
            <person name="Tang L."/>
            <person name="Weissenberger G."/>
            <person name="Zhu Y."/>
            <person name="Hemphill L."/>
            <person name="Shang Y."/>
            <person name="Youmans B."/>
            <person name="Ayvaz T."/>
            <person name="Ross M."/>
            <person name="Santibanez J."/>
            <person name="Aqrawi P."/>
            <person name="Gross S."/>
            <person name="Joshi V."/>
            <person name="Fowler G."/>
            <person name="Nazareth L."/>
            <person name="Reid J."/>
            <person name="Worley K."/>
            <person name="Petrosino J."/>
            <person name="Highlander S."/>
            <person name="Gibbs R."/>
            <person name="Gibbs R."/>
        </authorList>
    </citation>
    <scope>NUCLEOTIDE SEQUENCE [LARGE SCALE GENOMIC DNA]</scope>
    <source>
        <strain evidence="1 2">83</strain>
    </source>
</reference>
<accession>F4D4S8</accession>
<dbReference type="PATRIC" id="fig|585538.3.peg.409"/>
<evidence type="ECO:0008006" key="3">
    <source>
        <dbReference type="Google" id="ProtNLM"/>
    </source>
</evidence>
<dbReference type="AlphaFoldDB" id="F4D4S8"/>
<dbReference type="HOGENOM" id="CLU_2861633_0_0_7"/>
<organism evidence="1 2">
    <name type="scientific">Helicobacter pylori 83</name>
    <dbReference type="NCBI Taxonomy" id="585538"/>
    <lineage>
        <taxon>Bacteria</taxon>
        <taxon>Pseudomonadati</taxon>
        <taxon>Campylobacterota</taxon>
        <taxon>Epsilonproteobacteria</taxon>
        <taxon>Campylobacterales</taxon>
        <taxon>Helicobacteraceae</taxon>
        <taxon>Helicobacter</taxon>
    </lineage>
</organism>
<evidence type="ECO:0000313" key="1">
    <source>
        <dbReference type="EMBL" id="AEE70003.1"/>
    </source>
</evidence>
<protein>
    <recommendedName>
        <fullName evidence="3">Beta-lactamase</fullName>
    </recommendedName>
</protein>
<dbReference type="Proteomes" id="UP000008459">
    <property type="component" value="Chromosome"/>
</dbReference>
<dbReference type="RefSeq" id="WP_001267764.1">
    <property type="nucleotide sequence ID" value="NC_017375.1"/>
</dbReference>
<evidence type="ECO:0000313" key="2">
    <source>
        <dbReference type="Proteomes" id="UP000008459"/>
    </source>
</evidence>
<dbReference type="KEGG" id="hpx:HMPREF0462_0398"/>
<dbReference type="EMBL" id="CP002605">
    <property type="protein sequence ID" value="AEE70003.1"/>
    <property type="molecule type" value="Genomic_DNA"/>
</dbReference>
<gene>
    <name evidence="1" type="ORF">HMPREF0462_0398</name>
</gene>
<sequence>MRWVYWGEGLWQEPNPKELFNLGIKSYKEQDFSQAKEYFEKRLDVIMLKIMLECLGLIFVKEWI</sequence>